<dbReference type="PANTHER" id="PTHR33545">
    <property type="entry name" value="UPF0750 MEMBRANE PROTEIN YITT-RELATED"/>
    <property type="match status" value="1"/>
</dbReference>
<sequence>MPTSETVPHSRVEDVLGVLTGTFVASFGLALLSPVGAVTGGTAGLSLLVSYLLPLPFGAVFALVNLPFLALALWQKGSSFTVRSVLSVALVSAFSLVHPRLLDLGDVEPAYAILTGNLLVGIGLLIVFRHGSSLGGFNVVALLAQERLGWRAGYVQLGLDICVVLLALTVAAPGLVLLSAVGAAVLNLVLALNHRPGRYLGA</sequence>
<dbReference type="EMBL" id="BMKQ01000001">
    <property type="protein sequence ID" value="GGF49700.1"/>
    <property type="molecule type" value="Genomic_DNA"/>
</dbReference>
<evidence type="ECO:0000256" key="3">
    <source>
        <dbReference type="ARBA" id="ARBA00022692"/>
    </source>
</evidence>
<comment type="caution">
    <text evidence="7">The sequence shown here is derived from an EMBL/GenBank/DDBJ whole genome shotgun (WGS) entry which is preliminary data.</text>
</comment>
<name>A0A917F4I2_9ACTN</name>
<feature type="transmembrane region" description="Helical" evidence="6">
    <location>
        <begin position="110"/>
        <end position="128"/>
    </location>
</feature>
<dbReference type="PANTHER" id="PTHR33545:SF5">
    <property type="entry name" value="UPF0750 MEMBRANE PROTEIN YITT"/>
    <property type="match status" value="1"/>
</dbReference>
<keyword evidence="2" id="KW-1003">Cell membrane</keyword>
<feature type="transmembrane region" description="Helical" evidence="6">
    <location>
        <begin position="12"/>
        <end position="32"/>
    </location>
</feature>
<dbReference type="InterPro" id="IPR051461">
    <property type="entry name" value="UPF0750_membrane"/>
</dbReference>
<evidence type="ECO:0000313" key="7">
    <source>
        <dbReference type="EMBL" id="GGF49700.1"/>
    </source>
</evidence>
<evidence type="ECO:0000256" key="6">
    <source>
        <dbReference type="SAM" id="Phobius"/>
    </source>
</evidence>
<reference evidence="7" key="2">
    <citation type="submission" date="2020-09" db="EMBL/GenBank/DDBJ databases">
        <authorList>
            <person name="Sun Q."/>
            <person name="Zhou Y."/>
        </authorList>
    </citation>
    <scope>NUCLEOTIDE SEQUENCE</scope>
    <source>
        <strain evidence="7">CGMCC 1.16067</strain>
    </source>
</reference>
<organism evidence="7 8">
    <name type="scientific">Marmoricola endophyticus</name>
    <dbReference type="NCBI Taxonomy" id="2040280"/>
    <lineage>
        <taxon>Bacteria</taxon>
        <taxon>Bacillati</taxon>
        <taxon>Actinomycetota</taxon>
        <taxon>Actinomycetes</taxon>
        <taxon>Propionibacteriales</taxon>
        <taxon>Nocardioidaceae</taxon>
        <taxon>Marmoricola</taxon>
    </lineage>
</organism>
<dbReference type="Proteomes" id="UP000649179">
    <property type="component" value="Unassembled WGS sequence"/>
</dbReference>
<keyword evidence="8" id="KW-1185">Reference proteome</keyword>
<evidence type="ECO:0000313" key="8">
    <source>
        <dbReference type="Proteomes" id="UP000649179"/>
    </source>
</evidence>
<feature type="transmembrane region" description="Helical" evidence="6">
    <location>
        <begin position="174"/>
        <end position="192"/>
    </location>
</feature>
<feature type="transmembrane region" description="Helical" evidence="6">
    <location>
        <begin position="52"/>
        <end position="73"/>
    </location>
</feature>
<protein>
    <submittedName>
        <fullName evidence="7">Membrane protein</fullName>
    </submittedName>
</protein>
<evidence type="ECO:0000256" key="2">
    <source>
        <dbReference type="ARBA" id="ARBA00022475"/>
    </source>
</evidence>
<dbReference type="RefSeq" id="WP_188780029.1">
    <property type="nucleotide sequence ID" value="NZ_BMKQ01000001.1"/>
</dbReference>
<accession>A0A917F4I2</accession>
<keyword evidence="4 6" id="KW-1133">Transmembrane helix</keyword>
<reference evidence="7" key="1">
    <citation type="journal article" date="2014" name="Int. J. Syst. Evol. Microbiol.">
        <title>Complete genome sequence of Corynebacterium casei LMG S-19264T (=DSM 44701T), isolated from a smear-ripened cheese.</title>
        <authorList>
            <consortium name="US DOE Joint Genome Institute (JGI-PGF)"/>
            <person name="Walter F."/>
            <person name="Albersmeier A."/>
            <person name="Kalinowski J."/>
            <person name="Ruckert C."/>
        </authorList>
    </citation>
    <scope>NUCLEOTIDE SEQUENCE</scope>
    <source>
        <strain evidence="7">CGMCC 1.16067</strain>
    </source>
</reference>
<feature type="transmembrane region" description="Helical" evidence="6">
    <location>
        <begin position="80"/>
        <end position="98"/>
    </location>
</feature>
<keyword evidence="5 6" id="KW-0472">Membrane</keyword>
<comment type="subcellular location">
    <subcellularLocation>
        <location evidence="1">Cell membrane</location>
        <topology evidence="1">Multi-pass membrane protein</topology>
    </subcellularLocation>
</comment>
<evidence type="ECO:0000256" key="1">
    <source>
        <dbReference type="ARBA" id="ARBA00004651"/>
    </source>
</evidence>
<evidence type="ECO:0000256" key="4">
    <source>
        <dbReference type="ARBA" id="ARBA00022989"/>
    </source>
</evidence>
<dbReference type="Pfam" id="PF02588">
    <property type="entry name" value="YitT_membrane"/>
    <property type="match status" value="1"/>
</dbReference>
<proteinExistence type="predicted"/>
<evidence type="ECO:0000256" key="5">
    <source>
        <dbReference type="ARBA" id="ARBA00023136"/>
    </source>
</evidence>
<dbReference type="GO" id="GO:0005886">
    <property type="term" value="C:plasma membrane"/>
    <property type="evidence" value="ECO:0007669"/>
    <property type="project" value="UniProtKB-SubCell"/>
</dbReference>
<gene>
    <name evidence="7" type="ORF">GCM10011519_24560</name>
</gene>
<dbReference type="AlphaFoldDB" id="A0A917F4I2"/>
<keyword evidence="3 6" id="KW-0812">Transmembrane</keyword>
<dbReference type="InterPro" id="IPR003740">
    <property type="entry name" value="YitT"/>
</dbReference>